<organism evidence="2 3">
    <name type="scientific">Diploscapter pachys</name>
    <dbReference type="NCBI Taxonomy" id="2018661"/>
    <lineage>
        <taxon>Eukaryota</taxon>
        <taxon>Metazoa</taxon>
        <taxon>Ecdysozoa</taxon>
        <taxon>Nematoda</taxon>
        <taxon>Chromadorea</taxon>
        <taxon>Rhabditida</taxon>
        <taxon>Rhabditina</taxon>
        <taxon>Rhabditomorpha</taxon>
        <taxon>Rhabditoidea</taxon>
        <taxon>Rhabditidae</taxon>
        <taxon>Diploscapter</taxon>
    </lineage>
</organism>
<evidence type="ECO:0000256" key="1">
    <source>
        <dbReference type="SAM" id="MobiDB-lite"/>
    </source>
</evidence>
<keyword evidence="3" id="KW-1185">Reference proteome</keyword>
<feature type="region of interest" description="Disordered" evidence="1">
    <location>
        <begin position="125"/>
        <end position="177"/>
    </location>
</feature>
<gene>
    <name evidence="2" type="ORF">WR25_06588</name>
</gene>
<reference evidence="2 3" key="1">
    <citation type="journal article" date="2017" name="Curr. Biol.">
        <title>Genome architecture and evolution of a unichromosomal asexual nematode.</title>
        <authorList>
            <person name="Fradin H."/>
            <person name="Zegar C."/>
            <person name="Gutwein M."/>
            <person name="Lucas J."/>
            <person name="Kovtun M."/>
            <person name="Corcoran D."/>
            <person name="Baugh L.R."/>
            <person name="Kiontke K."/>
            <person name="Gunsalus K."/>
            <person name="Fitch D.H."/>
            <person name="Piano F."/>
        </authorList>
    </citation>
    <scope>NUCLEOTIDE SEQUENCE [LARGE SCALE GENOMIC DNA]</scope>
    <source>
        <strain evidence="2">PF1309</strain>
    </source>
</reference>
<name>A0A2A2K9E4_9BILA</name>
<evidence type="ECO:0000313" key="2">
    <source>
        <dbReference type="EMBL" id="PAV70545.1"/>
    </source>
</evidence>
<feature type="region of interest" description="Disordered" evidence="1">
    <location>
        <begin position="249"/>
        <end position="283"/>
    </location>
</feature>
<evidence type="ECO:0000313" key="3">
    <source>
        <dbReference type="Proteomes" id="UP000218231"/>
    </source>
</evidence>
<dbReference type="EMBL" id="LIAE01009266">
    <property type="protein sequence ID" value="PAV70545.1"/>
    <property type="molecule type" value="Genomic_DNA"/>
</dbReference>
<protein>
    <submittedName>
        <fullName evidence="2">Uncharacterized protein</fullName>
    </submittedName>
</protein>
<feature type="compositionally biased region" description="Low complexity" evidence="1">
    <location>
        <begin position="265"/>
        <end position="283"/>
    </location>
</feature>
<comment type="caution">
    <text evidence="2">The sequence shown here is derived from an EMBL/GenBank/DDBJ whole genome shotgun (WGS) entry which is preliminary data.</text>
</comment>
<accession>A0A2A2K9E4</accession>
<proteinExistence type="predicted"/>
<dbReference type="AlphaFoldDB" id="A0A2A2K9E4"/>
<feature type="compositionally biased region" description="Basic and acidic residues" evidence="1">
    <location>
        <begin position="253"/>
        <end position="263"/>
    </location>
</feature>
<dbReference type="Proteomes" id="UP000218231">
    <property type="component" value="Unassembled WGS sequence"/>
</dbReference>
<sequence length="283" mass="29895">MDAAEQEDLTGAFGQRPQGRLDALQVVIDLQGLVGGLAVRHAVRIMQAFSDPVAAAFAAQVVDSQVAGAAQQVGIERLDLHLGAPPEAQEQVLHQVRRRGAAADAAADQRLHARTLGEEHLEEACPPAAGLGGHPGHQHGDPLHQAQGPAAPMHGEDQRQQQQRPARDFQGSQLPPRGLVPEQVVEVFFHGQAQAGKTGEAHQRNPQHQLASTVLAARGACLATGLGARSILPAAQARNRPVARAALVGGQRVEQRQQGERQRAQRQLLAPGAAPAPEHGVEQ</sequence>